<dbReference type="EMBL" id="GBXM01102427">
    <property type="protein sequence ID" value="JAH06150.1"/>
    <property type="molecule type" value="Transcribed_RNA"/>
</dbReference>
<sequence>MLLGSLAFLLSVTNRCRPVSYLSFLYCLLKCSSVTLRRLNTQVVFSSWNAKIYESLPVIHQHCHVISASLLSDYNF</sequence>
<proteinExistence type="predicted"/>
<name>A0A0E9PPZ0_ANGAN</name>
<reference evidence="2" key="2">
    <citation type="journal article" date="2015" name="Fish Shellfish Immunol.">
        <title>Early steps in the European eel (Anguilla anguilla)-Vibrio vulnificus interaction in the gills: Role of the RtxA13 toxin.</title>
        <authorList>
            <person name="Callol A."/>
            <person name="Pajuelo D."/>
            <person name="Ebbesson L."/>
            <person name="Teles M."/>
            <person name="MacKenzie S."/>
            <person name="Amaro C."/>
        </authorList>
    </citation>
    <scope>NUCLEOTIDE SEQUENCE</scope>
</reference>
<feature type="signal peptide" evidence="1">
    <location>
        <begin position="1"/>
        <end position="18"/>
    </location>
</feature>
<keyword evidence="1" id="KW-0732">Signal</keyword>
<evidence type="ECO:0008006" key="3">
    <source>
        <dbReference type="Google" id="ProtNLM"/>
    </source>
</evidence>
<feature type="chain" id="PRO_5002430763" description="Secreted protein" evidence="1">
    <location>
        <begin position="19"/>
        <end position="76"/>
    </location>
</feature>
<evidence type="ECO:0000313" key="2">
    <source>
        <dbReference type="EMBL" id="JAH06150.1"/>
    </source>
</evidence>
<organism evidence="2">
    <name type="scientific">Anguilla anguilla</name>
    <name type="common">European freshwater eel</name>
    <name type="synonym">Muraena anguilla</name>
    <dbReference type="NCBI Taxonomy" id="7936"/>
    <lineage>
        <taxon>Eukaryota</taxon>
        <taxon>Metazoa</taxon>
        <taxon>Chordata</taxon>
        <taxon>Craniata</taxon>
        <taxon>Vertebrata</taxon>
        <taxon>Euteleostomi</taxon>
        <taxon>Actinopterygii</taxon>
        <taxon>Neopterygii</taxon>
        <taxon>Teleostei</taxon>
        <taxon>Anguilliformes</taxon>
        <taxon>Anguillidae</taxon>
        <taxon>Anguilla</taxon>
    </lineage>
</organism>
<dbReference type="AlphaFoldDB" id="A0A0E9PPZ0"/>
<accession>A0A0E9PPZ0</accession>
<evidence type="ECO:0000256" key="1">
    <source>
        <dbReference type="SAM" id="SignalP"/>
    </source>
</evidence>
<protein>
    <recommendedName>
        <fullName evidence="3">Secreted protein</fullName>
    </recommendedName>
</protein>
<reference evidence="2" key="1">
    <citation type="submission" date="2014-11" db="EMBL/GenBank/DDBJ databases">
        <authorList>
            <person name="Amaro Gonzalez C."/>
        </authorList>
    </citation>
    <scope>NUCLEOTIDE SEQUENCE</scope>
</reference>